<protein>
    <submittedName>
        <fullName evidence="2">Uncharacterized protein</fullName>
    </submittedName>
</protein>
<name>A0A2T9YYX7_9FUNG</name>
<sequence length="52" mass="5756">MFILIILQAFLPKLSHVCEITISYIFTIPGGYAGDSPPDFCINMIAYTKSNS</sequence>
<gene>
    <name evidence="2" type="ORF">BB561_000480</name>
</gene>
<evidence type="ECO:0000256" key="1">
    <source>
        <dbReference type="SAM" id="SignalP"/>
    </source>
</evidence>
<keyword evidence="3" id="KW-1185">Reference proteome</keyword>
<dbReference type="EMBL" id="MBFR01000010">
    <property type="protein sequence ID" value="PVU97552.1"/>
    <property type="molecule type" value="Genomic_DNA"/>
</dbReference>
<feature type="signal peptide" evidence="1">
    <location>
        <begin position="1"/>
        <end position="17"/>
    </location>
</feature>
<proteinExistence type="predicted"/>
<organism evidence="2 3">
    <name type="scientific">Smittium simulii</name>
    <dbReference type="NCBI Taxonomy" id="133385"/>
    <lineage>
        <taxon>Eukaryota</taxon>
        <taxon>Fungi</taxon>
        <taxon>Fungi incertae sedis</taxon>
        <taxon>Zoopagomycota</taxon>
        <taxon>Kickxellomycotina</taxon>
        <taxon>Harpellomycetes</taxon>
        <taxon>Harpellales</taxon>
        <taxon>Legeriomycetaceae</taxon>
        <taxon>Smittium</taxon>
    </lineage>
</organism>
<accession>A0A2T9YYX7</accession>
<dbReference type="Proteomes" id="UP000245383">
    <property type="component" value="Unassembled WGS sequence"/>
</dbReference>
<dbReference type="AlphaFoldDB" id="A0A2T9YYX7"/>
<reference evidence="2 3" key="1">
    <citation type="journal article" date="2018" name="MBio">
        <title>Comparative Genomics Reveals the Core Gene Toolbox for the Fungus-Insect Symbiosis.</title>
        <authorList>
            <person name="Wang Y."/>
            <person name="Stata M."/>
            <person name="Wang W."/>
            <person name="Stajich J.E."/>
            <person name="White M.M."/>
            <person name="Moncalvo J.M."/>
        </authorList>
    </citation>
    <scope>NUCLEOTIDE SEQUENCE [LARGE SCALE GENOMIC DNA]</scope>
    <source>
        <strain evidence="2 3">SWE-8-4</strain>
    </source>
</reference>
<keyword evidence="1" id="KW-0732">Signal</keyword>
<comment type="caution">
    <text evidence="2">The sequence shown here is derived from an EMBL/GenBank/DDBJ whole genome shotgun (WGS) entry which is preliminary data.</text>
</comment>
<evidence type="ECO:0000313" key="3">
    <source>
        <dbReference type="Proteomes" id="UP000245383"/>
    </source>
</evidence>
<feature type="chain" id="PRO_5015519174" evidence="1">
    <location>
        <begin position="18"/>
        <end position="52"/>
    </location>
</feature>
<evidence type="ECO:0000313" key="2">
    <source>
        <dbReference type="EMBL" id="PVU97552.1"/>
    </source>
</evidence>